<evidence type="ECO:0000259" key="1">
    <source>
        <dbReference type="Pfam" id="PF13737"/>
    </source>
</evidence>
<feature type="domain" description="Transposase DDE" evidence="1">
    <location>
        <begin position="7"/>
        <end position="66"/>
    </location>
</feature>
<evidence type="ECO:0000313" key="3">
    <source>
        <dbReference type="Proteomes" id="UP000029223"/>
    </source>
</evidence>
<dbReference type="Pfam" id="PF13737">
    <property type="entry name" value="DDE_Tnp_1_5"/>
    <property type="match status" value="1"/>
</dbReference>
<organism evidence="2 3">
    <name type="scientific">Vibrio variabilis</name>
    <dbReference type="NCBI Taxonomy" id="990271"/>
    <lineage>
        <taxon>Bacteria</taxon>
        <taxon>Pseudomonadati</taxon>
        <taxon>Pseudomonadota</taxon>
        <taxon>Gammaproteobacteria</taxon>
        <taxon>Vibrionales</taxon>
        <taxon>Vibrionaceae</taxon>
        <taxon>Vibrio</taxon>
    </lineage>
</organism>
<keyword evidence="3" id="KW-1185">Reference proteome</keyword>
<accession>A0ABQ0J7P3</accession>
<reference evidence="3" key="1">
    <citation type="submission" date="2014-09" db="EMBL/GenBank/DDBJ databases">
        <title>Vibrio variabilis JCM 19239. (C206) whole genome shotgun sequence.</title>
        <authorList>
            <person name="Sawabe T."/>
            <person name="Meirelles P."/>
            <person name="Nakanishi M."/>
            <person name="Sayaka M."/>
            <person name="Hattori M."/>
            <person name="Ohkuma M."/>
        </authorList>
    </citation>
    <scope>NUCLEOTIDE SEQUENCE [LARGE SCALE GENOMIC DNA]</scope>
    <source>
        <strain evidence="3">JCM 19239</strain>
    </source>
</reference>
<gene>
    <name evidence="2" type="ORF">JCM19239_7382</name>
</gene>
<sequence length="88" mass="9615">MCILDVLKSTSGFIDSVFRLADVSLVCPHYTGISRRAKDVEISFKPSTHDTIRHLVIDATVLKVMATVNGKLRSMAPMASEECGANFT</sequence>
<evidence type="ECO:0000313" key="2">
    <source>
        <dbReference type="EMBL" id="GAL24782.1"/>
    </source>
</evidence>
<dbReference type="Proteomes" id="UP000029223">
    <property type="component" value="Unassembled WGS sequence"/>
</dbReference>
<name>A0ABQ0J7P3_9VIBR</name>
<dbReference type="InterPro" id="IPR025668">
    <property type="entry name" value="Tnp_DDE_dom"/>
</dbReference>
<protein>
    <submittedName>
        <fullName evidence="2">Mobile element protein</fullName>
    </submittedName>
</protein>
<comment type="caution">
    <text evidence="2">The sequence shown here is derived from an EMBL/GenBank/DDBJ whole genome shotgun (WGS) entry which is preliminary data.</text>
</comment>
<dbReference type="EMBL" id="BBMS01000005">
    <property type="protein sequence ID" value="GAL24782.1"/>
    <property type="molecule type" value="Genomic_DNA"/>
</dbReference>
<proteinExistence type="predicted"/>